<sequence length="111" mass="11379">MPREQQELDPYAPPPRYKMKSGGMVRVAILAALLGLGAWGVMEFYDPNAPSLVAEEQTEQVAENRADGGYAVTPTPAPAAPATAAPQAAPAAPASEPVPPPSTTIGGEAGR</sequence>
<dbReference type="Proteomes" id="UP000431269">
    <property type="component" value="Chromosome"/>
</dbReference>
<keyword evidence="2" id="KW-0472">Membrane</keyword>
<accession>A0A6I6MQ67</accession>
<keyword evidence="2" id="KW-0812">Transmembrane</keyword>
<evidence type="ECO:0000256" key="1">
    <source>
        <dbReference type="SAM" id="MobiDB-lite"/>
    </source>
</evidence>
<dbReference type="EMBL" id="CP047045">
    <property type="protein sequence ID" value="QGZ95536.1"/>
    <property type="molecule type" value="Genomic_DNA"/>
</dbReference>
<reference evidence="4" key="1">
    <citation type="submission" date="2019-12" db="EMBL/GenBank/DDBJ databases">
        <title>Complete genome of Terracaulis silvestris 0127_4.</title>
        <authorList>
            <person name="Vieira S."/>
            <person name="Riedel T."/>
            <person name="Sproer C."/>
            <person name="Pascual J."/>
            <person name="Boedeker C."/>
            <person name="Overmann J."/>
        </authorList>
    </citation>
    <scope>NUCLEOTIDE SEQUENCE [LARGE SCALE GENOMIC DNA]</scope>
    <source>
        <strain evidence="4">0127_4</strain>
    </source>
</reference>
<dbReference type="AlphaFoldDB" id="A0A6I6MQ67"/>
<keyword evidence="2" id="KW-1133">Transmembrane helix</keyword>
<evidence type="ECO:0000313" key="3">
    <source>
        <dbReference type="EMBL" id="QGZ95536.1"/>
    </source>
</evidence>
<proteinExistence type="predicted"/>
<gene>
    <name evidence="3" type="ORF">DSM104635_02385</name>
</gene>
<dbReference type="KEGG" id="tsv:DSM104635_02385"/>
<dbReference type="RefSeq" id="WP_158766386.1">
    <property type="nucleotide sequence ID" value="NZ_CP047045.1"/>
</dbReference>
<feature type="transmembrane region" description="Helical" evidence="2">
    <location>
        <begin position="23"/>
        <end position="42"/>
    </location>
</feature>
<evidence type="ECO:0000256" key="2">
    <source>
        <dbReference type="SAM" id="Phobius"/>
    </source>
</evidence>
<organism evidence="3 4">
    <name type="scientific">Terricaulis silvestris</name>
    <dbReference type="NCBI Taxonomy" id="2686094"/>
    <lineage>
        <taxon>Bacteria</taxon>
        <taxon>Pseudomonadati</taxon>
        <taxon>Pseudomonadota</taxon>
        <taxon>Alphaproteobacteria</taxon>
        <taxon>Caulobacterales</taxon>
        <taxon>Caulobacteraceae</taxon>
        <taxon>Terricaulis</taxon>
    </lineage>
</organism>
<keyword evidence="4" id="KW-1185">Reference proteome</keyword>
<feature type="region of interest" description="Disordered" evidence="1">
    <location>
        <begin position="55"/>
        <end position="111"/>
    </location>
</feature>
<feature type="compositionally biased region" description="Low complexity" evidence="1">
    <location>
        <begin position="80"/>
        <end position="95"/>
    </location>
</feature>
<name>A0A6I6MQ67_9CAUL</name>
<protein>
    <submittedName>
        <fullName evidence="3">Uncharacterized protein</fullName>
    </submittedName>
</protein>
<evidence type="ECO:0000313" key="4">
    <source>
        <dbReference type="Proteomes" id="UP000431269"/>
    </source>
</evidence>